<comment type="subcellular location">
    <subcellularLocation>
        <location evidence="1">Virion</location>
    </subcellularLocation>
</comment>
<sequence length="563" mass="62654">MSNFAFSDTPVIKHSRSRFDLSHGVKTSGNVGTLYPFEVQEVYFGDTFKVKTSVVSRLASQFYRPVMDNLFLDVYYFFVPSRILYDKYVNVFGENTESPWANTEEAEVPTFSGQIASKSVGDYMGLPLGQVQDVSVLPFRAFAKIYDDWFRDQNLVSPMHIQKGELAASETPNSNSWAPNNYFGQPPKVAKFHDYFTSCLPSPQKGDAPALSLGQTAPVSVSIPSLPIQNGSGSGTFGFEPFMFYGRNGDGTPTSPYSYFPLNGQALITTEGGVVGSSPASAPAGGTGFFQLETYPNRLASGTADLSQADGITVNDLRFAFQYQKMLERDARGGTRYVEYGLSHFGVSAGDYRLQRSEFLGGRRSPLNIHQVTQTTGSGSDSSPLGEVGAYSLSNSKSRYTKGFVENGYVIGVFCIRQFHTYQQGVERFWSRKKRVDFFDPVFSNIGEQPVYRKELYVTGTASDNEPFGYNEAWADLRARPNRVSGQMRSNITDSLDIWHFADVYANQPSLSPGFIEETPNYVDRAITVDHTAQDQFILDFWIQNIAYRTLPTYSIPSLIDHN</sequence>
<name>A0A8F5MKW7_9VIRU</name>
<comment type="similarity">
    <text evidence="2">Belongs to the microviridae F protein family.</text>
</comment>
<evidence type="ECO:0000256" key="3">
    <source>
        <dbReference type="ARBA" id="ARBA00022431"/>
    </source>
</evidence>
<keyword evidence="4" id="KW-0167">Capsid protein</keyword>
<dbReference type="GO" id="GO:0005198">
    <property type="term" value="F:structural molecule activity"/>
    <property type="evidence" value="ECO:0007669"/>
    <property type="project" value="InterPro"/>
</dbReference>
<dbReference type="InterPro" id="IPR016184">
    <property type="entry name" value="Capsid/spike_ssDNA_virus"/>
</dbReference>
<dbReference type="InterPro" id="IPR037002">
    <property type="entry name" value="Microviridae_protein_F_sf"/>
</dbReference>
<organism evidence="6">
    <name type="scientific">Microvirus mar7</name>
    <dbReference type="NCBI Taxonomy" id="2851203"/>
    <lineage>
        <taxon>Viruses</taxon>
        <taxon>Monodnaviria</taxon>
        <taxon>Sangervirae</taxon>
        <taxon>Phixviricota</taxon>
        <taxon>Malgrandaviricetes</taxon>
        <taxon>Petitvirales</taxon>
        <taxon>Microviridae</taxon>
    </lineage>
</organism>
<reference evidence="6" key="1">
    <citation type="submission" date="2021-04" db="EMBL/GenBank/DDBJ databases">
        <title>Genomes of microviruses identified in yellow-bellied marmot fecal samples.</title>
        <authorList>
            <person name="Varsani A."/>
            <person name="Kraberger S."/>
            <person name="Chatterjee A."/>
            <person name="Richet C."/>
            <person name="Fontenele R.S."/>
            <person name="Schmidlin K."/>
            <person name="Blumstein D.T."/>
        </authorList>
    </citation>
    <scope>NUCLEOTIDE SEQUENCE</scope>
    <source>
        <strain evidence="6">Mar7</strain>
    </source>
</reference>
<protein>
    <submittedName>
        <fullName evidence="6">Major capsid protein</fullName>
    </submittedName>
</protein>
<keyword evidence="5" id="KW-0946">Virion</keyword>
<evidence type="ECO:0000256" key="5">
    <source>
        <dbReference type="ARBA" id="ARBA00022844"/>
    </source>
</evidence>
<dbReference type="EMBL" id="MZ089753">
    <property type="protein sequence ID" value="QXN75019.1"/>
    <property type="molecule type" value="Genomic_DNA"/>
</dbReference>
<dbReference type="SUPFAM" id="SSF88645">
    <property type="entry name" value="ssDNA viruses"/>
    <property type="match status" value="1"/>
</dbReference>
<evidence type="ECO:0000313" key="6">
    <source>
        <dbReference type="EMBL" id="QXN75019.1"/>
    </source>
</evidence>
<dbReference type="Pfam" id="PF02305">
    <property type="entry name" value="Phage_F"/>
    <property type="match status" value="1"/>
</dbReference>
<proteinExistence type="inferred from homology"/>
<evidence type="ECO:0000256" key="1">
    <source>
        <dbReference type="ARBA" id="ARBA00004328"/>
    </source>
</evidence>
<keyword evidence="3" id="KW-1140">T=1 icosahedral capsid protein</keyword>
<dbReference type="GO" id="GO:0039615">
    <property type="term" value="C:T=1 icosahedral viral capsid"/>
    <property type="evidence" value="ECO:0007669"/>
    <property type="project" value="UniProtKB-KW"/>
</dbReference>
<evidence type="ECO:0000256" key="2">
    <source>
        <dbReference type="ARBA" id="ARBA00009963"/>
    </source>
</evidence>
<evidence type="ECO:0000256" key="4">
    <source>
        <dbReference type="ARBA" id="ARBA00022561"/>
    </source>
</evidence>
<accession>A0A8F5MKW7</accession>
<dbReference type="InterPro" id="IPR003514">
    <property type="entry name" value="Microviridae_protein_F"/>
</dbReference>
<dbReference type="Gene3D" id="2.60.169.10">
    <property type="entry name" value="Microviridae F protein"/>
    <property type="match status" value="2"/>
</dbReference>